<dbReference type="EMBL" id="HBIH01006604">
    <property type="protein sequence ID" value="CAE0322162.1"/>
    <property type="molecule type" value="Transcribed_RNA"/>
</dbReference>
<keyword evidence="1" id="KW-1133">Transmembrane helix</keyword>
<gene>
    <name evidence="2" type="ORF">SINC0208_LOCUS2745</name>
</gene>
<sequence>MLVIFIFLTLCLYFLFHFIRLSGGKLKNWIKGIRAVSKMSSDSAFRNCLEVVLFALMFIGLYVLITVSNLIETEIRTLDILRGKNTKRNTELVASQQAPYEV</sequence>
<reference evidence="2" key="1">
    <citation type="submission" date="2021-01" db="EMBL/GenBank/DDBJ databases">
        <authorList>
            <person name="Corre E."/>
            <person name="Pelletier E."/>
            <person name="Niang G."/>
            <person name="Scheremetjew M."/>
            <person name="Finn R."/>
            <person name="Kale V."/>
            <person name="Holt S."/>
            <person name="Cochrane G."/>
            <person name="Meng A."/>
            <person name="Brown T."/>
            <person name="Cohen L."/>
        </authorList>
    </citation>
    <scope>NUCLEOTIDE SEQUENCE</scope>
    <source>
        <strain evidence="2">S3</strain>
    </source>
</reference>
<organism evidence="2">
    <name type="scientific">Strombidium inclinatum</name>
    <dbReference type="NCBI Taxonomy" id="197538"/>
    <lineage>
        <taxon>Eukaryota</taxon>
        <taxon>Sar</taxon>
        <taxon>Alveolata</taxon>
        <taxon>Ciliophora</taxon>
        <taxon>Intramacronucleata</taxon>
        <taxon>Spirotrichea</taxon>
        <taxon>Oligotrichia</taxon>
        <taxon>Strombidiidae</taxon>
        <taxon>Strombidium</taxon>
    </lineage>
</organism>
<name>A0A7S3IFG0_9SPIT</name>
<evidence type="ECO:0000256" key="1">
    <source>
        <dbReference type="SAM" id="Phobius"/>
    </source>
</evidence>
<accession>A0A7S3IFG0</accession>
<keyword evidence="1" id="KW-0812">Transmembrane</keyword>
<dbReference type="AlphaFoldDB" id="A0A7S3IFG0"/>
<feature type="transmembrane region" description="Helical" evidence="1">
    <location>
        <begin position="44"/>
        <end position="65"/>
    </location>
</feature>
<feature type="transmembrane region" description="Helical" evidence="1">
    <location>
        <begin position="6"/>
        <end position="23"/>
    </location>
</feature>
<proteinExistence type="predicted"/>
<protein>
    <submittedName>
        <fullName evidence="2">Uncharacterized protein</fullName>
    </submittedName>
</protein>
<keyword evidence="1" id="KW-0472">Membrane</keyword>
<evidence type="ECO:0000313" key="2">
    <source>
        <dbReference type="EMBL" id="CAE0322162.1"/>
    </source>
</evidence>